<protein>
    <submittedName>
        <fullName evidence="1">Uncharacterized protein</fullName>
    </submittedName>
</protein>
<dbReference type="RefSeq" id="WP_145182044.1">
    <property type="nucleotide sequence ID" value="NZ_CP036290.1"/>
</dbReference>
<organism evidence="1 2">
    <name type="scientific">Rohdeia mirabilis</name>
    <dbReference type="NCBI Taxonomy" id="2528008"/>
    <lineage>
        <taxon>Bacteria</taxon>
        <taxon>Pseudomonadati</taxon>
        <taxon>Planctomycetota</taxon>
        <taxon>Planctomycetia</taxon>
        <taxon>Planctomycetia incertae sedis</taxon>
        <taxon>Rohdeia</taxon>
    </lineage>
</organism>
<proteinExistence type="predicted"/>
<name>A0A518CUZ6_9BACT</name>
<evidence type="ECO:0000313" key="2">
    <source>
        <dbReference type="Proteomes" id="UP000319342"/>
    </source>
</evidence>
<evidence type="ECO:0000313" key="1">
    <source>
        <dbReference type="EMBL" id="QDU83045.1"/>
    </source>
</evidence>
<gene>
    <name evidence="1" type="ORF">Pla163_01410</name>
</gene>
<sequence length="78" mass="9147">MASFRIELDEPNNIVLVMVTEDDGSEHDYQFDFDPRSGRWEFSERDLLERDFGEEWADEMEESIEKTIRGVVDRDGGS</sequence>
<dbReference type="EMBL" id="CP036290">
    <property type="protein sequence ID" value="QDU83045.1"/>
    <property type="molecule type" value="Genomic_DNA"/>
</dbReference>
<accession>A0A518CUZ6</accession>
<keyword evidence="2" id="KW-1185">Reference proteome</keyword>
<dbReference type="AlphaFoldDB" id="A0A518CUZ6"/>
<dbReference type="OrthoDB" id="9914618at2"/>
<reference evidence="1 2" key="1">
    <citation type="submission" date="2019-02" db="EMBL/GenBank/DDBJ databases">
        <title>Deep-cultivation of Planctomycetes and their phenomic and genomic characterization uncovers novel biology.</title>
        <authorList>
            <person name="Wiegand S."/>
            <person name="Jogler M."/>
            <person name="Boedeker C."/>
            <person name="Pinto D."/>
            <person name="Vollmers J."/>
            <person name="Rivas-Marin E."/>
            <person name="Kohn T."/>
            <person name="Peeters S.H."/>
            <person name="Heuer A."/>
            <person name="Rast P."/>
            <person name="Oberbeckmann S."/>
            <person name="Bunk B."/>
            <person name="Jeske O."/>
            <person name="Meyerdierks A."/>
            <person name="Storesund J.E."/>
            <person name="Kallscheuer N."/>
            <person name="Luecker S."/>
            <person name="Lage O.M."/>
            <person name="Pohl T."/>
            <person name="Merkel B.J."/>
            <person name="Hornburger P."/>
            <person name="Mueller R.-W."/>
            <person name="Bruemmer F."/>
            <person name="Labrenz M."/>
            <person name="Spormann A.M."/>
            <person name="Op den Camp H."/>
            <person name="Overmann J."/>
            <person name="Amann R."/>
            <person name="Jetten M.S.M."/>
            <person name="Mascher T."/>
            <person name="Medema M.H."/>
            <person name="Devos D.P."/>
            <person name="Kaster A.-K."/>
            <person name="Ovreas L."/>
            <person name="Rohde M."/>
            <person name="Galperin M.Y."/>
            <person name="Jogler C."/>
        </authorList>
    </citation>
    <scope>NUCLEOTIDE SEQUENCE [LARGE SCALE GENOMIC DNA]</scope>
    <source>
        <strain evidence="1 2">Pla163</strain>
    </source>
</reference>
<dbReference type="Proteomes" id="UP000319342">
    <property type="component" value="Chromosome"/>
</dbReference>